<reference evidence="3 4" key="1">
    <citation type="submission" date="2019-09" db="EMBL/GenBank/DDBJ databases">
        <title>Wenzhouxiangella sp. Genome sequencing and assembly.</title>
        <authorList>
            <person name="Zhang R."/>
        </authorList>
    </citation>
    <scope>NUCLEOTIDE SEQUENCE [LARGE SCALE GENOMIC DNA]</scope>
    <source>
        <strain evidence="3 4">W260</strain>
    </source>
</reference>
<accession>A0A5N0T9T3</accession>
<dbReference type="RefSeq" id="WP_150864524.1">
    <property type="nucleotide sequence ID" value="NZ_VYXP01000006.1"/>
</dbReference>
<keyword evidence="2" id="KW-0472">Membrane</keyword>
<gene>
    <name evidence="3" type="ORF">F3N42_11030</name>
</gene>
<sequence length="339" mass="37570">MATPPEKRNEKIENAKELLAELSNISPSSLARKEELSRDINFQEAVPYFEEMLDIIKQLNQRDISRLTTSQVNQIIAGCNNLKGHINNVQDFELNQNSPADVCTQIINQVKAAYDSVMEPLTIPLAFTATQATDYARIEREAKGYHATMREEAQSFKTLLDNYRQEAEKALNAVKEQAAEAGVSTNAQIFLTESTAHANGARTWLKATIAISGVTLAVAIVFVCLSFTYKPADIPDAIQYVFSKVILLSVLSFGIFWSAKNFRSAKHNETLNKHRANALGTFRAFVEGSDDPAVKDAILLQTSQAAFSNRRTGYEGQEADVQSVNPVVEILGKSLHRED</sequence>
<comment type="caution">
    <text evidence="3">The sequence shown here is derived from an EMBL/GenBank/DDBJ whole genome shotgun (WGS) entry which is preliminary data.</text>
</comment>
<keyword evidence="4" id="KW-1185">Reference proteome</keyword>
<keyword evidence="2" id="KW-1133">Transmembrane helix</keyword>
<evidence type="ECO:0000256" key="1">
    <source>
        <dbReference type="SAM" id="Coils"/>
    </source>
</evidence>
<dbReference type="EMBL" id="VYXP01000006">
    <property type="protein sequence ID" value="KAA9130887.1"/>
    <property type="molecule type" value="Genomic_DNA"/>
</dbReference>
<proteinExistence type="predicted"/>
<evidence type="ECO:0000313" key="3">
    <source>
        <dbReference type="EMBL" id="KAA9130887.1"/>
    </source>
</evidence>
<keyword evidence="2" id="KW-0812">Transmembrane</keyword>
<name>A0A5N0T9T3_9GAMM</name>
<feature type="transmembrane region" description="Helical" evidence="2">
    <location>
        <begin position="241"/>
        <end position="259"/>
    </location>
</feature>
<feature type="coiled-coil region" evidence="1">
    <location>
        <begin position="146"/>
        <end position="180"/>
    </location>
</feature>
<organism evidence="3 4">
    <name type="scientific">Marinihelvus fidelis</name>
    <dbReference type="NCBI Taxonomy" id="2613842"/>
    <lineage>
        <taxon>Bacteria</taxon>
        <taxon>Pseudomonadati</taxon>
        <taxon>Pseudomonadota</taxon>
        <taxon>Gammaproteobacteria</taxon>
        <taxon>Chromatiales</taxon>
        <taxon>Wenzhouxiangellaceae</taxon>
        <taxon>Marinihelvus</taxon>
    </lineage>
</organism>
<feature type="transmembrane region" description="Helical" evidence="2">
    <location>
        <begin position="207"/>
        <end position="229"/>
    </location>
</feature>
<dbReference type="Proteomes" id="UP000325372">
    <property type="component" value="Unassembled WGS sequence"/>
</dbReference>
<dbReference type="AlphaFoldDB" id="A0A5N0T9T3"/>
<evidence type="ECO:0000256" key="2">
    <source>
        <dbReference type="SAM" id="Phobius"/>
    </source>
</evidence>
<protein>
    <submittedName>
        <fullName evidence="3">Uncharacterized protein</fullName>
    </submittedName>
</protein>
<evidence type="ECO:0000313" key="4">
    <source>
        <dbReference type="Proteomes" id="UP000325372"/>
    </source>
</evidence>
<keyword evidence="1" id="KW-0175">Coiled coil</keyword>